<evidence type="ECO:0000313" key="3">
    <source>
        <dbReference type="Proteomes" id="UP001295740"/>
    </source>
</evidence>
<dbReference type="PANTHER" id="PTHR47332">
    <property type="entry name" value="SET DOMAIN-CONTAINING PROTEIN 5"/>
    <property type="match status" value="1"/>
</dbReference>
<dbReference type="InterPro" id="IPR053185">
    <property type="entry name" value="SET_domain_protein"/>
</dbReference>
<sequence length="401" mass="45019">MTKIGINAGFDMVPRLSQSVEEKALWEKFIHSTQTHFNDDAQVENKPYWIEFKLDDHRKLPFEGHKFLRFSSKIQRANGETTEMDKYVNAVTRIAQGIFGHRAQYWNEGRKEQCSYEKREVKESYKFYETPDEPHGPAMPTPIESTLFEVQPIPAKGSGLVALTDIPLGTRIIGEKPLFALHTMPDALLNALLAAKLKVLPRAYQCQFLSMHNRLPGAHPFAGIAKTKCMPCGPGSTTACFYLRLCQLNHSCAPNAHQNWNGDLGHMTLHAARPIAAGEELAITYPACGPSEQRQAKLRAAFDFDCRCEVCALPPDRLARSDERNRMFQTLLLALNDRERVREDPGACLTDCRSLLEGVVEEQGEYARLGAFAAHVHMMAFQIFAGHGDRARAAVCAERAY</sequence>
<dbReference type="CDD" id="cd20071">
    <property type="entry name" value="SET_SMYD"/>
    <property type="match status" value="1"/>
</dbReference>
<proteinExistence type="predicted"/>
<protein>
    <submittedName>
        <fullName evidence="2">Uu.00g085120.m01.CDS01</fullName>
    </submittedName>
</protein>
<gene>
    <name evidence="2" type="ORF">KHLLAP_LOCUS7794</name>
</gene>
<feature type="non-terminal residue" evidence="2">
    <location>
        <position position="401"/>
    </location>
</feature>
<keyword evidence="3" id="KW-1185">Reference proteome</keyword>
<reference evidence="2" key="1">
    <citation type="submission" date="2023-10" db="EMBL/GenBank/DDBJ databases">
        <authorList>
            <person name="Hackl T."/>
        </authorList>
    </citation>
    <scope>NUCLEOTIDE SEQUENCE</scope>
</reference>
<dbReference type="Proteomes" id="UP001295740">
    <property type="component" value="Unassembled WGS sequence"/>
</dbReference>
<dbReference type="AlphaFoldDB" id="A0AAI8VLV3"/>
<feature type="domain" description="SET" evidence="1">
    <location>
        <begin position="141"/>
        <end position="286"/>
    </location>
</feature>
<dbReference type="PANTHER" id="PTHR47332:SF4">
    <property type="entry name" value="SET DOMAIN-CONTAINING PROTEIN 5"/>
    <property type="match status" value="1"/>
</dbReference>
<comment type="caution">
    <text evidence="2">The sequence shown here is derived from an EMBL/GenBank/DDBJ whole genome shotgun (WGS) entry which is preliminary data.</text>
</comment>
<name>A0AAI8VLV3_9PEZI</name>
<dbReference type="InterPro" id="IPR001214">
    <property type="entry name" value="SET_dom"/>
</dbReference>
<dbReference type="SUPFAM" id="SSF82199">
    <property type="entry name" value="SET domain"/>
    <property type="match status" value="1"/>
</dbReference>
<accession>A0AAI8VLV3</accession>
<dbReference type="Pfam" id="PF00856">
    <property type="entry name" value="SET"/>
    <property type="match status" value="1"/>
</dbReference>
<organism evidence="2 3">
    <name type="scientific">Anthostomella pinea</name>
    <dbReference type="NCBI Taxonomy" id="933095"/>
    <lineage>
        <taxon>Eukaryota</taxon>
        <taxon>Fungi</taxon>
        <taxon>Dikarya</taxon>
        <taxon>Ascomycota</taxon>
        <taxon>Pezizomycotina</taxon>
        <taxon>Sordariomycetes</taxon>
        <taxon>Xylariomycetidae</taxon>
        <taxon>Xylariales</taxon>
        <taxon>Xylariaceae</taxon>
        <taxon>Anthostomella</taxon>
    </lineage>
</organism>
<evidence type="ECO:0000259" key="1">
    <source>
        <dbReference type="PROSITE" id="PS50280"/>
    </source>
</evidence>
<dbReference type="PROSITE" id="PS50280">
    <property type="entry name" value="SET"/>
    <property type="match status" value="1"/>
</dbReference>
<dbReference type="EMBL" id="CAUWAG010000010">
    <property type="protein sequence ID" value="CAJ2507326.1"/>
    <property type="molecule type" value="Genomic_DNA"/>
</dbReference>
<evidence type="ECO:0000313" key="2">
    <source>
        <dbReference type="EMBL" id="CAJ2507326.1"/>
    </source>
</evidence>
<dbReference type="InterPro" id="IPR046341">
    <property type="entry name" value="SET_dom_sf"/>
</dbReference>
<dbReference type="Gene3D" id="2.170.270.10">
    <property type="entry name" value="SET domain"/>
    <property type="match status" value="1"/>
</dbReference>